<comment type="subcellular location">
    <subcellularLocation>
        <location evidence="1 8">Cell membrane</location>
        <topology evidence="1 8">Multi-pass membrane protein</topology>
    </subcellularLocation>
</comment>
<evidence type="ECO:0000256" key="4">
    <source>
        <dbReference type="ARBA" id="ARBA00022475"/>
    </source>
</evidence>
<evidence type="ECO:0000256" key="7">
    <source>
        <dbReference type="ARBA" id="ARBA00023136"/>
    </source>
</evidence>
<feature type="transmembrane region" description="Helical" evidence="8">
    <location>
        <begin position="100"/>
        <end position="119"/>
    </location>
</feature>
<dbReference type="AlphaFoldDB" id="A0A368Z1W7"/>
<keyword evidence="4 8" id="KW-1003">Cell membrane</keyword>
<comment type="caution">
    <text evidence="9">The sequence shown here is derived from an EMBL/GenBank/DDBJ whole genome shotgun (WGS) entry which is preliminary data.</text>
</comment>
<evidence type="ECO:0000256" key="1">
    <source>
        <dbReference type="ARBA" id="ARBA00004651"/>
    </source>
</evidence>
<dbReference type="GO" id="GO:0005886">
    <property type="term" value="C:plasma membrane"/>
    <property type="evidence" value="ECO:0007669"/>
    <property type="project" value="UniProtKB-SubCell"/>
</dbReference>
<keyword evidence="6 8" id="KW-1133">Transmembrane helix</keyword>
<dbReference type="InterPro" id="IPR052017">
    <property type="entry name" value="TSUP"/>
</dbReference>
<feature type="transmembrane region" description="Helical" evidence="8">
    <location>
        <begin position="168"/>
        <end position="188"/>
    </location>
</feature>
<dbReference type="InterPro" id="IPR002781">
    <property type="entry name" value="TM_pro_TauE-like"/>
</dbReference>
<dbReference type="EMBL" id="QPJL01000005">
    <property type="protein sequence ID" value="RCW85939.1"/>
    <property type="molecule type" value="Genomic_DNA"/>
</dbReference>
<dbReference type="Pfam" id="PF01925">
    <property type="entry name" value="TauE"/>
    <property type="match status" value="1"/>
</dbReference>
<reference evidence="9 10" key="1">
    <citation type="submission" date="2018-07" db="EMBL/GenBank/DDBJ databases">
        <title>Genomic Encyclopedia of Type Strains, Phase III (KMG-III): the genomes of soil and plant-associated and newly described type strains.</title>
        <authorList>
            <person name="Whitman W."/>
        </authorList>
    </citation>
    <scope>NUCLEOTIDE SEQUENCE [LARGE SCALE GENOMIC DNA]</scope>
    <source>
        <strain evidence="9 10">CECT 8525</strain>
    </source>
</reference>
<feature type="transmembrane region" description="Helical" evidence="8">
    <location>
        <begin position="75"/>
        <end position="94"/>
    </location>
</feature>
<protein>
    <recommendedName>
        <fullName evidence="8">Probable membrane transporter protein</fullName>
    </recommendedName>
</protein>
<evidence type="ECO:0000256" key="5">
    <source>
        <dbReference type="ARBA" id="ARBA00022692"/>
    </source>
</evidence>
<feature type="transmembrane region" description="Helical" evidence="8">
    <location>
        <begin position="30"/>
        <end position="55"/>
    </location>
</feature>
<evidence type="ECO:0000313" key="10">
    <source>
        <dbReference type="Proteomes" id="UP000253345"/>
    </source>
</evidence>
<keyword evidence="10" id="KW-1185">Reference proteome</keyword>
<keyword evidence="3" id="KW-0813">Transport</keyword>
<evidence type="ECO:0000256" key="6">
    <source>
        <dbReference type="ARBA" id="ARBA00022989"/>
    </source>
</evidence>
<name>A0A368Z1W7_9RHOB</name>
<dbReference type="PANTHER" id="PTHR30269">
    <property type="entry name" value="TRANSMEMBRANE PROTEIN YFCA"/>
    <property type="match status" value="1"/>
</dbReference>
<evidence type="ECO:0000313" key="9">
    <source>
        <dbReference type="EMBL" id="RCW85939.1"/>
    </source>
</evidence>
<feature type="transmembrane region" description="Helical" evidence="8">
    <location>
        <begin position="7"/>
        <end position="24"/>
    </location>
</feature>
<comment type="similarity">
    <text evidence="2 8">Belongs to the 4-toluene sulfonate uptake permease (TSUP) (TC 2.A.102) family.</text>
</comment>
<evidence type="ECO:0000256" key="8">
    <source>
        <dbReference type="RuleBase" id="RU363041"/>
    </source>
</evidence>
<keyword evidence="5 8" id="KW-0812">Transmembrane</keyword>
<keyword evidence="7 8" id="KW-0472">Membrane</keyword>
<dbReference type="PANTHER" id="PTHR30269:SF37">
    <property type="entry name" value="MEMBRANE TRANSPORTER PROTEIN"/>
    <property type="match status" value="1"/>
</dbReference>
<dbReference type="RefSeq" id="WP_181870276.1">
    <property type="nucleotide sequence ID" value="NZ_QPJL01000005.1"/>
</dbReference>
<gene>
    <name evidence="9" type="ORF">DFP89_105206</name>
</gene>
<accession>A0A368Z1W7</accession>
<organism evidence="9 10">
    <name type="scientific">Paracoccus lutimaris</name>
    <dbReference type="NCBI Taxonomy" id="1490030"/>
    <lineage>
        <taxon>Bacteria</taxon>
        <taxon>Pseudomonadati</taxon>
        <taxon>Pseudomonadota</taxon>
        <taxon>Alphaproteobacteria</taxon>
        <taxon>Rhodobacterales</taxon>
        <taxon>Paracoccaceae</taxon>
        <taxon>Paracoccus</taxon>
    </lineage>
</organism>
<evidence type="ECO:0000256" key="2">
    <source>
        <dbReference type="ARBA" id="ARBA00009142"/>
    </source>
</evidence>
<proteinExistence type="inferred from homology"/>
<evidence type="ECO:0000256" key="3">
    <source>
        <dbReference type="ARBA" id="ARBA00022448"/>
    </source>
</evidence>
<feature type="transmembrane region" description="Helical" evidence="8">
    <location>
        <begin position="200"/>
        <end position="221"/>
    </location>
</feature>
<dbReference type="Proteomes" id="UP000253345">
    <property type="component" value="Unassembled WGS sequence"/>
</dbReference>
<sequence>MDLGELGIWGWVLGCVAAFAVGLAKGGLSMVGMLGVPLLALVISPVQAAGILLPVYIVSDIGGLIAFRRSFDRRVLATLIPGMLSGIALGWATARLVNEAQVGLIVGLIGLAFSLNALLRPGLSGPAHGPSGVLGSFWGALSGYTSFVSHSGAPPYQIYVQPMRMEPMLYAGTTTIFFAITNAVKLIPYAALGQLSPHNLSVSAVLVVPALLGVGAGLWIVRRVPANYFYKFITWSLAVVSIKLIWDGI</sequence>